<dbReference type="AlphaFoldDB" id="A0AAV3PVW0"/>
<accession>A0AAV3PVW0</accession>
<reference evidence="2 3" key="1">
    <citation type="submission" date="2024-01" db="EMBL/GenBank/DDBJ databases">
        <title>The complete chloroplast genome sequence of Lithospermum erythrorhizon: insights into the phylogenetic relationship among Boraginaceae species and the maternal lineages of purple gromwells.</title>
        <authorList>
            <person name="Okada T."/>
            <person name="Watanabe K."/>
        </authorList>
    </citation>
    <scope>NUCLEOTIDE SEQUENCE [LARGE SCALE GENOMIC DNA]</scope>
</reference>
<keyword evidence="3" id="KW-1185">Reference proteome</keyword>
<evidence type="ECO:0000313" key="2">
    <source>
        <dbReference type="EMBL" id="GAA0155385.1"/>
    </source>
</evidence>
<evidence type="ECO:0000256" key="1">
    <source>
        <dbReference type="SAM" id="MobiDB-lite"/>
    </source>
</evidence>
<dbReference type="Proteomes" id="UP001454036">
    <property type="component" value="Unassembled WGS sequence"/>
</dbReference>
<gene>
    <name evidence="2" type="ORF">LIER_38074</name>
</gene>
<feature type="region of interest" description="Disordered" evidence="1">
    <location>
        <begin position="153"/>
        <end position="185"/>
    </location>
</feature>
<proteinExistence type="predicted"/>
<sequence length="338" mass="37173">MPTAEFFLTSFLQRTQKDGFPCPFFFDISPSLVHKLLNFAYNRPPAPEPVVVCSSLEEDEALSSLLRRYLHFSGLTSFLEPLIASILTWAARHRPRPSAGETSVPNCQDATLESSGRDSGWCLFSSSPNSFFGPLLSSGVPAYEEGYVSARGFSSSPKEDGVSPCKSSGLTVSEEVREDTPSSSSAARNYAELISSLSAQGDKVRSFPLPPFHTLSNSFGLPIVFWPSCSGSSVYKELLSSYEAASEPSSQAGRLERELEALKKEKAREEGVLQRRVRNLASEHSTLQEKYADGARCLEAVRAELEGTRAERDFALKKGDHLHAGRDEMIQTHTCWTN</sequence>
<evidence type="ECO:0000313" key="3">
    <source>
        <dbReference type="Proteomes" id="UP001454036"/>
    </source>
</evidence>
<comment type="caution">
    <text evidence="2">The sequence shown here is derived from an EMBL/GenBank/DDBJ whole genome shotgun (WGS) entry which is preliminary data.</text>
</comment>
<protein>
    <submittedName>
        <fullName evidence="2">Uncharacterized protein</fullName>
    </submittedName>
</protein>
<dbReference type="EMBL" id="BAABME010018897">
    <property type="protein sequence ID" value="GAA0155385.1"/>
    <property type="molecule type" value="Genomic_DNA"/>
</dbReference>
<name>A0AAV3PVW0_LITER</name>
<organism evidence="2 3">
    <name type="scientific">Lithospermum erythrorhizon</name>
    <name type="common">Purple gromwell</name>
    <name type="synonym">Lithospermum officinale var. erythrorhizon</name>
    <dbReference type="NCBI Taxonomy" id="34254"/>
    <lineage>
        <taxon>Eukaryota</taxon>
        <taxon>Viridiplantae</taxon>
        <taxon>Streptophyta</taxon>
        <taxon>Embryophyta</taxon>
        <taxon>Tracheophyta</taxon>
        <taxon>Spermatophyta</taxon>
        <taxon>Magnoliopsida</taxon>
        <taxon>eudicotyledons</taxon>
        <taxon>Gunneridae</taxon>
        <taxon>Pentapetalae</taxon>
        <taxon>asterids</taxon>
        <taxon>lamiids</taxon>
        <taxon>Boraginales</taxon>
        <taxon>Boraginaceae</taxon>
        <taxon>Boraginoideae</taxon>
        <taxon>Lithospermeae</taxon>
        <taxon>Lithospermum</taxon>
    </lineage>
</organism>